<dbReference type="Proteomes" id="UP001152484">
    <property type="component" value="Unassembled WGS sequence"/>
</dbReference>
<feature type="region of interest" description="Disordered" evidence="6">
    <location>
        <begin position="418"/>
        <end position="440"/>
    </location>
</feature>
<evidence type="ECO:0000256" key="3">
    <source>
        <dbReference type="ARBA" id="ARBA00023125"/>
    </source>
</evidence>
<dbReference type="GO" id="GO:0003677">
    <property type="term" value="F:DNA binding"/>
    <property type="evidence" value="ECO:0007669"/>
    <property type="project" value="UniProtKB-KW"/>
</dbReference>
<feature type="compositionally biased region" description="Basic and acidic residues" evidence="6">
    <location>
        <begin position="1040"/>
        <end position="1051"/>
    </location>
</feature>
<dbReference type="AlphaFoldDB" id="A0A9P1EQ95"/>
<keyword evidence="5" id="KW-0539">Nucleus</keyword>
<dbReference type="InterPro" id="IPR001739">
    <property type="entry name" value="Methyl_CpG_DNA-bd"/>
</dbReference>
<organism evidence="8 9">
    <name type="scientific">Cuscuta europaea</name>
    <name type="common">European dodder</name>
    <dbReference type="NCBI Taxonomy" id="41803"/>
    <lineage>
        <taxon>Eukaryota</taxon>
        <taxon>Viridiplantae</taxon>
        <taxon>Streptophyta</taxon>
        <taxon>Embryophyta</taxon>
        <taxon>Tracheophyta</taxon>
        <taxon>Spermatophyta</taxon>
        <taxon>Magnoliopsida</taxon>
        <taxon>eudicotyledons</taxon>
        <taxon>Gunneridae</taxon>
        <taxon>Pentapetalae</taxon>
        <taxon>asterids</taxon>
        <taxon>lamiids</taxon>
        <taxon>Solanales</taxon>
        <taxon>Convolvulaceae</taxon>
        <taxon>Cuscuteae</taxon>
        <taxon>Cuscuta</taxon>
        <taxon>Cuscuta subgen. Cuscuta</taxon>
    </lineage>
</organism>
<feature type="region of interest" description="Disordered" evidence="6">
    <location>
        <begin position="182"/>
        <end position="227"/>
    </location>
</feature>
<feature type="region of interest" description="Disordered" evidence="6">
    <location>
        <begin position="961"/>
        <end position="988"/>
    </location>
</feature>
<accession>A0A9P1EQ95</accession>
<feature type="region of interest" description="Disordered" evidence="6">
    <location>
        <begin position="744"/>
        <end position="792"/>
    </location>
</feature>
<sequence length="1051" mass="116550">MVAGKSLEPLPPGWIEHAKVKNGRTTKYYTNAESGKKYYSKKAVLEYTKARDVFHGQNQGINNHSEIENQGTGNGDGQNQGISYGDGKSRAIYNDDGQNQEINEHENTTPSLKVTPKTDKCLEVPPGWTVELKTRMGGFRNGETYKCYVSPSGKKFYSKAKVSQYLTGAGNTNNLIELGEKDNIDESSSNPEVSQDHNTPNEVQGHTSRQQKSDLEEDTSKLVLSSPAAVDGSVDELPRGWIKELRTRTSGIRKDPYYIDPISGYEFRSKRDVLRYVETGDINKCVLKPKKRDRESACKNINPNIEESSSNLGESQNNTTIEDNGQLARPSRKQKSDTMKSPAEIVYSAALQNDVVDELPPGWIKEYVTRRDASGKKDPFYTDPVSGYIFRSKKDVWRYIEAGDIQKCVMKPLKKDLGSTLSDTSRANENSSPIPGAPRNKKTLKAKCVFSRKKRPGIGKRTSKFSVLADEVDGLPPGWIREFRTRKRAQRFGTGIKRDPYYIHLESGFEFRSKKDALRYIETGDIAKCVMKPMKRDLESAIKDSPIQHDVVEELASKLEESQNDQSVEVVEEPIQISEQQKSTPTEIGVQNAALNGLPPGWIKEIRTRTTQAGGIREDPFYIDPVSEYVFRSKKDALRYLESGDIRKCIMKPTKKFLGSTTPNNLSTRQLDTDKEEESDSWTRKQLFDGTEMKGSASSGAEIKESFAPRDAVGPPSPVHAEGSNKRMRSITYDFINANPVGAINAVKQSPRRRSNKGSGTISRKKQTPKSDQTKTRKSTNNKGPTIPGRVSNRLAQHKTEVANLGKHDRIELDTALSPSSCNPSKNLVSNLGLGELGFERGYIPTSSGIDINSSWGPNDPVQKVVADLGLGEEDIIQASVVNSGEIDVNTCLGPIPHHSDGANNKPTTNIYSRPHNEGGNDDVDVNLPLPNPQPNYRAGEDCWTDRCSDFTLKTFTAGMAADENSQDHRRGGDGQQQEPFDPPTYTQVDRCFTLPVFDLPHSGIQQQSSSPMMDSSPLLPPGFSLPSYSGIRGSQHLSLDGRKDYPPPNL</sequence>
<protein>
    <recommendedName>
        <fullName evidence="7">MBD domain-containing protein</fullName>
    </recommendedName>
</protein>
<feature type="compositionally biased region" description="Basic and acidic residues" evidence="6">
    <location>
        <begin position="211"/>
        <end position="220"/>
    </location>
</feature>
<feature type="domain" description="MBD" evidence="7">
    <location>
        <begin position="1"/>
        <end position="68"/>
    </location>
</feature>
<feature type="compositionally biased region" description="Low complexity" evidence="6">
    <location>
        <begin position="1009"/>
        <end position="1028"/>
    </location>
</feature>
<evidence type="ECO:0000256" key="6">
    <source>
        <dbReference type="SAM" id="MobiDB-lite"/>
    </source>
</evidence>
<feature type="domain" description="MBD" evidence="7">
    <location>
        <begin position="588"/>
        <end position="664"/>
    </location>
</feature>
<keyword evidence="4" id="KW-0804">Transcription</keyword>
<dbReference type="PROSITE" id="PS50982">
    <property type="entry name" value="MBD"/>
    <property type="match status" value="6"/>
</dbReference>
<feature type="compositionally biased region" description="Low complexity" evidence="6">
    <location>
        <begin position="302"/>
        <end position="311"/>
    </location>
</feature>
<feature type="domain" description="MBD" evidence="7">
    <location>
        <begin position="227"/>
        <end position="299"/>
    </location>
</feature>
<feature type="region of interest" description="Disordered" evidence="6">
    <location>
        <begin position="302"/>
        <end position="340"/>
    </location>
</feature>
<feature type="compositionally biased region" description="Polar residues" evidence="6">
    <location>
        <begin position="659"/>
        <end position="670"/>
    </location>
</feature>
<gene>
    <name evidence="8" type="ORF">CEURO_LOCUS22685</name>
</gene>
<feature type="domain" description="MBD" evidence="7">
    <location>
        <begin position="465"/>
        <end position="543"/>
    </location>
</feature>
<evidence type="ECO:0000259" key="7">
    <source>
        <dbReference type="PROSITE" id="PS50982"/>
    </source>
</evidence>
<feature type="compositionally biased region" description="Polar residues" evidence="6">
    <location>
        <begin position="312"/>
        <end position="323"/>
    </location>
</feature>
<evidence type="ECO:0000256" key="4">
    <source>
        <dbReference type="ARBA" id="ARBA00023163"/>
    </source>
</evidence>
<feature type="compositionally biased region" description="Polar residues" evidence="6">
    <location>
        <begin position="419"/>
        <end position="433"/>
    </location>
</feature>
<comment type="caution">
    <text evidence="8">The sequence shown here is derived from an EMBL/GenBank/DDBJ whole genome shotgun (WGS) entry which is preliminary data.</text>
</comment>
<keyword evidence="2" id="KW-0805">Transcription regulation</keyword>
<comment type="subcellular location">
    <subcellularLocation>
        <location evidence="1">Nucleus</location>
    </subcellularLocation>
</comment>
<feature type="region of interest" description="Disordered" evidence="6">
    <location>
        <begin position="657"/>
        <end position="700"/>
    </location>
</feature>
<evidence type="ECO:0000256" key="1">
    <source>
        <dbReference type="ARBA" id="ARBA00004123"/>
    </source>
</evidence>
<feature type="domain" description="MBD" evidence="7">
    <location>
        <begin position="114"/>
        <end position="191"/>
    </location>
</feature>
<keyword evidence="9" id="KW-1185">Reference proteome</keyword>
<dbReference type="PANTHER" id="PTHR34067">
    <property type="entry name" value="OS04G0193200 PROTEIN"/>
    <property type="match status" value="1"/>
</dbReference>
<keyword evidence="3" id="KW-0238">DNA-binding</keyword>
<dbReference type="InterPro" id="IPR038945">
    <property type="entry name" value="MBD13-like"/>
</dbReference>
<feature type="region of interest" description="Disordered" evidence="6">
    <location>
        <begin position="707"/>
        <end position="726"/>
    </location>
</feature>
<reference evidence="8" key="1">
    <citation type="submission" date="2022-07" db="EMBL/GenBank/DDBJ databases">
        <authorList>
            <person name="Macas J."/>
            <person name="Novak P."/>
            <person name="Neumann P."/>
        </authorList>
    </citation>
    <scope>NUCLEOTIDE SEQUENCE</scope>
</reference>
<dbReference type="PANTHER" id="PTHR34067:SF20">
    <property type="entry name" value="OS08G0206700 PROTEIN"/>
    <property type="match status" value="1"/>
</dbReference>
<feature type="domain" description="MBD" evidence="7">
    <location>
        <begin position="349"/>
        <end position="422"/>
    </location>
</feature>
<dbReference type="SUPFAM" id="SSF54171">
    <property type="entry name" value="DNA-binding domain"/>
    <property type="match status" value="5"/>
</dbReference>
<dbReference type="InterPro" id="IPR016177">
    <property type="entry name" value="DNA-bd_dom_sf"/>
</dbReference>
<dbReference type="Gene3D" id="3.30.890.10">
    <property type="entry name" value="Methyl-cpg-binding Protein 2, Chain A"/>
    <property type="match status" value="6"/>
</dbReference>
<feature type="region of interest" description="Disordered" evidence="6">
    <location>
        <begin position="59"/>
        <end position="94"/>
    </location>
</feature>
<dbReference type="Pfam" id="PF01429">
    <property type="entry name" value="MBD"/>
    <property type="match status" value="3"/>
</dbReference>
<proteinExistence type="predicted"/>
<feature type="region of interest" description="Disordered" evidence="6">
    <location>
        <begin position="897"/>
        <end position="922"/>
    </location>
</feature>
<evidence type="ECO:0000256" key="2">
    <source>
        <dbReference type="ARBA" id="ARBA00023015"/>
    </source>
</evidence>
<evidence type="ECO:0000256" key="5">
    <source>
        <dbReference type="ARBA" id="ARBA00023242"/>
    </source>
</evidence>
<feature type="region of interest" description="Disordered" evidence="6">
    <location>
        <begin position="1003"/>
        <end position="1051"/>
    </location>
</feature>
<feature type="compositionally biased region" description="Polar residues" evidence="6">
    <location>
        <begin position="186"/>
        <end position="210"/>
    </location>
</feature>
<evidence type="ECO:0000313" key="8">
    <source>
        <dbReference type="EMBL" id="CAH9120357.1"/>
    </source>
</evidence>
<name>A0A9P1EQ95_CUSEU</name>
<dbReference type="EMBL" id="CAMAPE010000098">
    <property type="protein sequence ID" value="CAH9120357.1"/>
    <property type="molecule type" value="Genomic_DNA"/>
</dbReference>
<dbReference type="OrthoDB" id="10072024at2759"/>
<evidence type="ECO:0000313" key="9">
    <source>
        <dbReference type="Proteomes" id="UP001152484"/>
    </source>
</evidence>
<dbReference type="GO" id="GO:0005634">
    <property type="term" value="C:nucleus"/>
    <property type="evidence" value="ECO:0007669"/>
    <property type="project" value="UniProtKB-SubCell"/>
</dbReference>
<feature type="compositionally biased region" description="Polar residues" evidence="6">
    <location>
        <begin position="902"/>
        <end position="912"/>
    </location>
</feature>